<feature type="transmembrane region" description="Helical" evidence="2">
    <location>
        <begin position="559"/>
        <end position="589"/>
    </location>
</feature>
<dbReference type="KEGG" id="dha:DEHA2C13948g"/>
<reference evidence="3 4" key="1">
    <citation type="journal article" date="2004" name="Nature">
        <title>Genome evolution in yeasts.</title>
        <authorList>
            <consortium name="Genolevures"/>
            <person name="Dujon B."/>
            <person name="Sherman D."/>
            <person name="Fischer G."/>
            <person name="Durrens P."/>
            <person name="Casaregola S."/>
            <person name="Lafontaine I."/>
            <person name="de Montigny J."/>
            <person name="Marck C."/>
            <person name="Neuveglise C."/>
            <person name="Talla E."/>
            <person name="Goffard N."/>
            <person name="Frangeul L."/>
            <person name="Aigle M."/>
            <person name="Anthouard V."/>
            <person name="Babour A."/>
            <person name="Barbe V."/>
            <person name="Barnay S."/>
            <person name="Blanchin S."/>
            <person name="Beckerich J.M."/>
            <person name="Beyne E."/>
            <person name="Bleykasten C."/>
            <person name="Boisrame A."/>
            <person name="Boyer J."/>
            <person name="Cattolico L."/>
            <person name="Confanioleri F."/>
            <person name="de Daruvar A."/>
            <person name="Despons L."/>
            <person name="Fabre E."/>
            <person name="Fairhead C."/>
            <person name="Ferry-Dumazet H."/>
            <person name="Groppi A."/>
            <person name="Hantraye F."/>
            <person name="Hennequin C."/>
            <person name="Jauniaux N."/>
            <person name="Joyet P."/>
            <person name="Kachouri R."/>
            <person name="Kerrest A."/>
            <person name="Koszul R."/>
            <person name="Lemaire M."/>
            <person name="Lesur I."/>
            <person name="Ma L."/>
            <person name="Muller H."/>
            <person name="Nicaud J.M."/>
            <person name="Nikolski M."/>
            <person name="Oztas S."/>
            <person name="Ozier-Kalogeropoulos O."/>
            <person name="Pellenz S."/>
            <person name="Potier S."/>
            <person name="Richard G.F."/>
            <person name="Straub M.L."/>
            <person name="Suleau A."/>
            <person name="Swennene D."/>
            <person name="Tekaia F."/>
            <person name="Wesolowski-Louvel M."/>
            <person name="Westhof E."/>
            <person name="Wirth B."/>
            <person name="Zeniou-Meyer M."/>
            <person name="Zivanovic I."/>
            <person name="Bolotin-Fukuhara M."/>
            <person name="Thierry A."/>
            <person name="Bouchier C."/>
            <person name="Caudron B."/>
            <person name="Scarpelli C."/>
            <person name="Gaillardin C."/>
            <person name="Weissenbach J."/>
            <person name="Wincker P."/>
            <person name="Souciet J.L."/>
        </authorList>
    </citation>
    <scope>NUCLEOTIDE SEQUENCE [LARGE SCALE GENOMIC DNA]</scope>
    <source>
        <strain evidence="4">ATCC 36239 / CBS 767 / BCRC 21394 / JCM 1990 / NBRC 0083 / IGC 2968</strain>
    </source>
</reference>
<evidence type="ECO:0000313" key="3">
    <source>
        <dbReference type="EMBL" id="CAG86363.2"/>
    </source>
</evidence>
<sequence length="622" mass="71043">MNVTSKGYYTSDYLNNVTRNRHVGSPDNERKQYDYFSRNRAHSPRTATSITGDGSPSSTRSRTPVARSRTPLSRPRTPSEMNDAKGARPQCSESSSSPGSPLSSPVVENFNATMGKASGTKSASKEDVIYDPDYLEQGITPAELNVLQNKNSPSYPQKIPRDKALINGKSIRQPVKYSQGDYYIKQKQRYDGSPYKPKFYTHKTFRDVFEDEQELSEKYNPMESVFDDPETKREQDQSQRLKRAFKTIQTKLGKDNYNEYDYYKNRDISPSERRDVFINATATNTGNDDDENDLNNKIYLTEEERKQLKKNKNFKNVWKRKLKKASKELGKDYSNNLNYSNGRIEDIPSAEPIVLEPEEPKEIGNLGTSSSNGPEFHPLWNYILSWLAYDQTEPPACQEEPIANNNFRSKMKHGMNKDAVKFDMRNIKKNYKGVVNRWGQPASALFNNGQIPRNQKGLMRNSGGSVIAAPPGMLDDSSQEFVIEVDDGNDEESYVDEELYYDPTSRQLQRNPPTSFSSLYPQTRFNKQRRQSVLDSSKGPVAIISNLNTLIKNIKIMRIIFAPIDIIAMNFPNLQTLVIMIELVIFLWLLYELSLLIDALCMMVKAVCAPMIAMGRFMNRIM</sequence>
<gene>
    <name evidence="3" type="ordered locus">DEHA2C13948g</name>
</gene>
<feature type="compositionally biased region" description="Low complexity" evidence="1">
    <location>
        <begin position="92"/>
        <end position="105"/>
    </location>
</feature>
<protein>
    <submittedName>
        <fullName evidence="3">DEHA2C13948p</fullName>
    </submittedName>
</protein>
<dbReference type="eggNOG" id="ENOG502T0CG">
    <property type="taxonomic scope" value="Eukaryota"/>
</dbReference>
<dbReference type="HOGENOM" id="CLU_025334_0_0_1"/>
<accession>Q6BU34</accession>
<dbReference type="OrthoDB" id="4084092at2759"/>
<evidence type="ECO:0000256" key="2">
    <source>
        <dbReference type="SAM" id="Phobius"/>
    </source>
</evidence>
<feature type="region of interest" description="Disordered" evidence="1">
    <location>
        <begin position="216"/>
        <end position="240"/>
    </location>
</feature>
<keyword evidence="2" id="KW-0812">Transmembrane</keyword>
<dbReference type="Proteomes" id="UP000000599">
    <property type="component" value="Chromosome C"/>
</dbReference>
<keyword evidence="4" id="KW-1185">Reference proteome</keyword>
<keyword evidence="2" id="KW-0472">Membrane</keyword>
<evidence type="ECO:0000256" key="1">
    <source>
        <dbReference type="SAM" id="MobiDB-lite"/>
    </source>
</evidence>
<dbReference type="STRING" id="284592.Q6BU34"/>
<proteinExistence type="predicted"/>
<feature type="region of interest" description="Disordered" evidence="1">
    <location>
        <begin position="37"/>
        <end position="107"/>
    </location>
</feature>
<organism evidence="3 4">
    <name type="scientific">Debaryomyces hansenii (strain ATCC 36239 / CBS 767 / BCRC 21394 / JCM 1990 / NBRC 0083 / IGC 2968)</name>
    <name type="common">Yeast</name>
    <name type="synonym">Torulaspora hansenii</name>
    <dbReference type="NCBI Taxonomy" id="284592"/>
    <lineage>
        <taxon>Eukaryota</taxon>
        <taxon>Fungi</taxon>
        <taxon>Dikarya</taxon>
        <taxon>Ascomycota</taxon>
        <taxon>Saccharomycotina</taxon>
        <taxon>Pichiomycetes</taxon>
        <taxon>Debaryomycetaceae</taxon>
        <taxon>Debaryomyces</taxon>
    </lineage>
</organism>
<feature type="compositionally biased region" description="Basic and acidic residues" evidence="1">
    <location>
        <begin position="229"/>
        <end position="239"/>
    </location>
</feature>
<dbReference type="GeneID" id="2900344"/>
<dbReference type="EMBL" id="CR382135">
    <property type="protein sequence ID" value="CAG86363.2"/>
    <property type="molecule type" value="Genomic_DNA"/>
</dbReference>
<dbReference type="RefSeq" id="XP_458285.2">
    <property type="nucleotide sequence ID" value="XM_458285.1"/>
</dbReference>
<feature type="compositionally biased region" description="Low complexity" evidence="1">
    <location>
        <begin position="67"/>
        <end position="79"/>
    </location>
</feature>
<dbReference type="OMA" id="CAPMIAM"/>
<feature type="compositionally biased region" description="Polar residues" evidence="1">
    <location>
        <begin position="45"/>
        <end position="62"/>
    </location>
</feature>
<dbReference type="InParanoid" id="Q6BU34"/>
<evidence type="ECO:0000313" key="4">
    <source>
        <dbReference type="Proteomes" id="UP000000599"/>
    </source>
</evidence>
<dbReference type="AlphaFoldDB" id="Q6BU34"/>
<name>Q6BU34_DEBHA</name>
<keyword evidence="2" id="KW-1133">Transmembrane helix</keyword>